<dbReference type="EMBL" id="SLYC01000076">
    <property type="protein sequence ID" value="TCP93497.1"/>
    <property type="molecule type" value="Genomic_DNA"/>
</dbReference>
<keyword evidence="1" id="KW-0812">Transmembrane</keyword>
<dbReference type="RefSeq" id="WP_132849836.1">
    <property type="nucleotide sequence ID" value="NZ_CP058648.1"/>
</dbReference>
<keyword evidence="3" id="KW-1185">Reference proteome</keyword>
<accession>A0A4R2ST07</accession>
<feature type="transmembrane region" description="Helical" evidence="1">
    <location>
        <begin position="21"/>
        <end position="39"/>
    </location>
</feature>
<evidence type="ECO:0000313" key="2">
    <source>
        <dbReference type="EMBL" id="TCP93497.1"/>
    </source>
</evidence>
<reference evidence="2 3" key="1">
    <citation type="submission" date="2019-03" db="EMBL/GenBank/DDBJ databases">
        <title>Genomic Encyclopedia of Type Strains, Phase IV (KMG-IV): sequencing the most valuable type-strain genomes for metagenomic binning, comparative biology and taxonomic classification.</title>
        <authorList>
            <person name="Goeker M."/>
        </authorList>
    </citation>
    <scope>NUCLEOTIDE SEQUENCE [LARGE SCALE GENOMIC DNA]</scope>
    <source>
        <strain evidence="2 3">DSM 100013</strain>
    </source>
</reference>
<keyword evidence="1" id="KW-0472">Membrane</keyword>
<sequence>MNILLFPFKLVLNIVELVFKLTGRLIAIIIGLLLMIIGGVLCLTIVGGIVGVPLAIFGLILLVKGFF</sequence>
<name>A0A4R2ST07_9FIRM</name>
<feature type="transmembrane region" description="Helical" evidence="1">
    <location>
        <begin position="45"/>
        <end position="63"/>
    </location>
</feature>
<proteinExistence type="predicted"/>
<dbReference type="AlphaFoldDB" id="A0A4R2ST07"/>
<dbReference type="Proteomes" id="UP000295504">
    <property type="component" value="Unassembled WGS sequence"/>
</dbReference>
<evidence type="ECO:0000256" key="1">
    <source>
        <dbReference type="SAM" id="Phobius"/>
    </source>
</evidence>
<comment type="caution">
    <text evidence="2">The sequence shown here is derived from an EMBL/GenBank/DDBJ whole genome shotgun (WGS) entry which is preliminary data.</text>
</comment>
<gene>
    <name evidence="2" type="ORF">EDD79_10764</name>
</gene>
<keyword evidence="1" id="KW-1133">Transmembrane helix</keyword>
<protein>
    <submittedName>
        <fullName evidence="2">Uncharacterized protein</fullName>
    </submittedName>
</protein>
<evidence type="ECO:0000313" key="3">
    <source>
        <dbReference type="Proteomes" id="UP000295504"/>
    </source>
</evidence>
<organism evidence="2 3">
    <name type="scientific">Serpentinicella alkaliphila</name>
    <dbReference type="NCBI Taxonomy" id="1734049"/>
    <lineage>
        <taxon>Bacteria</taxon>
        <taxon>Bacillati</taxon>
        <taxon>Bacillota</taxon>
        <taxon>Clostridia</taxon>
        <taxon>Peptostreptococcales</taxon>
        <taxon>Natronincolaceae</taxon>
        <taxon>Serpentinicella</taxon>
    </lineage>
</organism>